<dbReference type="InterPro" id="IPR010920">
    <property type="entry name" value="LSM_dom_sf"/>
</dbReference>
<evidence type="ECO:0000256" key="3">
    <source>
        <dbReference type="ARBA" id="ARBA00022475"/>
    </source>
</evidence>
<evidence type="ECO:0000256" key="2">
    <source>
        <dbReference type="ARBA" id="ARBA00008017"/>
    </source>
</evidence>
<comment type="subcellular location">
    <subcellularLocation>
        <location evidence="7">Cell inner membrane</location>
        <topology evidence="7">Multi-pass membrane protein</topology>
    </subcellularLocation>
    <subcellularLocation>
        <location evidence="1">Cell membrane</location>
        <topology evidence="1">Multi-pass membrane protein</topology>
    </subcellularLocation>
</comment>
<feature type="transmembrane region" description="Helical" evidence="7">
    <location>
        <begin position="37"/>
        <end position="56"/>
    </location>
</feature>
<accession>A0A370NIA7</accession>
<dbReference type="PANTHER" id="PTHR30221">
    <property type="entry name" value="SMALL-CONDUCTANCE MECHANOSENSITIVE CHANNEL"/>
    <property type="match status" value="1"/>
</dbReference>
<keyword evidence="10" id="KW-1185">Reference proteome</keyword>
<dbReference type="Gene3D" id="3.30.70.100">
    <property type="match status" value="1"/>
</dbReference>
<proteinExistence type="inferred from homology"/>
<dbReference type="EMBL" id="QKWJ01000102">
    <property type="protein sequence ID" value="RDK05324.1"/>
    <property type="molecule type" value="Genomic_DNA"/>
</dbReference>
<keyword evidence="7" id="KW-0407">Ion channel</keyword>
<dbReference type="Gene3D" id="1.10.287.1260">
    <property type="match status" value="1"/>
</dbReference>
<comment type="subunit">
    <text evidence="7">Homoheptamer.</text>
</comment>
<evidence type="ECO:0000256" key="5">
    <source>
        <dbReference type="ARBA" id="ARBA00022989"/>
    </source>
</evidence>
<dbReference type="GO" id="GO:0008381">
    <property type="term" value="F:mechanosensitive monoatomic ion channel activity"/>
    <property type="evidence" value="ECO:0007669"/>
    <property type="project" value="InterPro"/>
</dbReference>
<dbReference type="AlphaFoldDB" id="A0A370NIA7"/>
<evidence type="ECO:0000256" key="4">
    <source>
        <dbReference type="ARBA" id="ARBA00022692"/>
    </source>
</evidence>
<dbReference type="InterPro" id="IPR000595">
    <property type="entry name" value="cNMP-bd_dom"/>
</dbReference>
<dbReference type="Gene3D" id="2.30.30.60">
    <property type="match status" value="1"/>
</dbReference>
<keyword evidence="7" id="KW-0997">Cell inner membrane</keyword>
<keyword evidence="5 7" id="KW-1133">Transmembrane helix</keyword>
<dbReference type="InterPro" id="IPR049278">
    <property type="entry name" value="MS_channel_C"/>
</dbReference>
<keyword evidence="7" id="KW-0813">Transport</keyword>
<dbReference type="InterPro" id="IPR014710">
    <property type="entry name" value="RmlC-like_jellyroll"/>
</dbReference>
<reference evidence="10" key="1">
    <citation type="submission" date="2018-06" db="EMBL/GenBank/DDBJ databases">
        <authorList>
            <person name="Feng T."/>
            <person name="Jeon C.O."/>
        </authorList>
    </citation>
    <scope>NUCLEOTIDE SEQUENCE [LARGE SCALE GENOMIC DNA]</scope>
    <source>
        <strain evidence="10">S23</strain>
    </source>
</reference>
<dbReference type="PANTHER" id="PTHR30221:SF1">
    <property type="entry name" value="SMALL-CONDUCTANCE MECHANOSENSITIVE CHANNEL"/>
    <property type="match status" value="1"/>
</dbReference>
<evidence type="ECO:0000259" key="8">
    <source>
        <dbReference type="PROSITE" id="PS50042"/>
    </source>
</evidence>
<keyword evidence="4 7" id="KW-0812">Transmembrane</keyword>
<dbReference type="SUPFAM" id="SSF51206">
    <property type="entry name" value="cAMP-binding domain-like"/>
    <property type="match status" value="1"/>
</dbReference>
<dbReference type="InterPro" id="IPR045275">
    <property type="entry name" value="MscS_archaea/bacteria_type"/>
</dbReference>
<dbReference type="InterPro" id="IPR016846">
    <property type="entry name" value="cNMP-bd_ion_channel"/>
</dbReference>
<dbReference type="GO" id="GO:0005886">
    <property type="term" value="C:plasma membrane"/>
    <property type="evidence" value="ECO:0007669"/>
    <property type="project" value="UniProtKB-SubCell"/>
</dbReference>
<feature type="transmembrane region" description="Helical" evidence="7">
    <location>
        <begin position="76"/>
        <end position="96"/>
    </location>
</feature>
<dbReference type="Proteomes" id="UP000255165">
    <property type="component" value="Unassembled WGS sequence"/>
</dbReference>
<evidence type="ECO:0000313" key="10">
    <source>
        <dbReference type="Proteomes" id="UP000255165"/>
    </source>
</evidence>
<dbReference type="PIRSF" id="PIRSF026673">
    <property type="entry name" value="UCP026673_ion_chan"/>
    <property type="match status" value="1"/>
</dbReference>
<keyword evidence="7" id="KW-0406">Ion transport</keyword>
<dbReference type="Pfam" id="PF00027">
    <property type="entry name" value="cNMP_binding"/>
    <property type="match status" value="1"/>
</dbReference>
<feature type="domain" description="Cyclic nucleotide-binding" evidence="8">
    <location>
        <begin position="332"/>
        <end position="434"/>
    </location>
</feature>
<keyword evidence="3" id="KW-1003">Cell membrane</keyword>
<organism evidence="9 10">
    <name type="scientific">Cupriavidus lacunae</name>
    <dbReference type="NCBI Taxonomy" id="2666307"/>
    <lineage>
        <taxon>Bacteria</taxon>
        <taxon>Pseudomonadati</taxon>
        <taxon>Pseudomonadota</taxon>
        <taxon>Betaproteobacteria</taxon>
        <taxon>Burkholderiales</taxon>
        <taxon>Burkholderiaceae</taxon>
        <taxon>Cupriavidus</taxon>
    </lineage>
</organism>
<dbReference type="CDD" id="cd00038">
    <property type="entry name" value="CAP_ED"/>
    <property type="match status" value="1"/>
</dbReference>
<gene>
    <name evidence="9" type="ORF">DN412_37535</name>
</gene>
<evidence type="ECO:0000256" key="7">
    <source>
        <dbReference type="RuleBase" id="RU369025"/>
    </source>
</evidence>
<comment type="caution">
    <text evidence="9">The sequence shown here is derived from an EMBL/GenBank/DDBJ whole genome shotgun (WGS) entry which is preliminary data.</text>
</comment>
<dbReference type="Gene3D" id="2.60.120.10">
    <property type="entry name" value="Jelly Rolls"/>
    <property type="match status" value="1"/>
</dbReference>
<dbReference type="InterPro" id="IPR018490">
    <property type="entry name" value="cNMP-bd_dom_sf"/>
</dbReference>
<evidence type="ECO:0000256" key="1">
    <source>
        <dbReference type="ARBA" id="ARBA00004651"/>
    </source>
</evidence>
<dbReference type="SUPFAM" id="SSF50182">
    <property type="entry name" value="Sm-like ribonucleoproteins"/>
    <property type="match status" value="1"/>
</dbReference>
<dbReference type="Pfam" id="PF00924">
    <property type="entry name" value="MS_channel_2nd"/>
    <property type="match status" value="1"/>
</dbReference>
<protein>
    <recommendedName>
        <fullName evidence="7">Small-conductance mechanosensitive channel</fullName>
    </recommendedName>
</protein>
<dbReference type="InterPro" id="IPR023408">
    <property type="entry name" value="MscS_beta-dom_sf"/>
</dbReference>
<feature type="transmembrane region" description="Helical" evidence="7">
    <location>
        <begin position="108"/>
        <end position="126"/>
    </location>
</feature>
<dbReference type="SUPFAM" id="SSF82689">
    <property type="entry name" value="Mechanosensitive channel protein MscS (YggB), C-terminal domain"/>
    <property type="match status" value="1"/>
</dbReference>
<dbReference type="InterPro" id="IPR006685">
    <property type="entry name" value="MscS_channel_2nd"/>
</dbReference>
<dbReference type="SMART" id="SM00100">
    <property type="entry name" value="cNMP"/>
    <property type="match status" value="1"/>
</dbReference>
<dbReference type="InterPro" id="IPR011066">
    <property type="entry name" value="MscS_channel_C_sf"/>
</dbReference>
<evidence type="ECO:0000256" key="6">
    <source>
        <dbReference type="ARBA" id="ARBA00023136"/>
    </source>
</evidence>
<dbReference type="PROSITE" id="PS50042">
    <property type="entry name" value="CNMP_BINDING_3"/>
    <property type="match status" value="1"/>
</dbReference>
<name>A0A370NIA7_9BURK</name>
<keyword evidence="6 7" id="KW-0472">Membrane</keyword>
<dbReference type="RefSeq" id="WP_115216173.1">
    <property type="nucleotide sequence ID" value="NZ_QKWJ01000102.1"/>
</dbReference>
<comment type="similarity">
    <text evidence="2 7">Belongs to the MscS (TC 1.A.23) family.</text>
</comment>
<feature type="transmembrane region" description="Helical" evidence="7">
    <location>
        <begin position="6"/>
        <end position="25"/>
    </location>
</feature>
<sequence length="497" mass="53861">MAYLLDPLFLGACVVLCDVFAWRLIPPAHMRHRQLARLAIFVLLTIVLVHGGMAPLNAAPFPGQPIRHFIAQALGIIWWLLGARVLSIMLGTLFLPRAWQGERLFQDVFGALIFVAAAVAAVAYVLELPVTGLLATSGALAIIVGLAVQSTLGDVFSGLVLNATQPYHPGDLVSIDGIDGRVLEINWRATHLLSAQGNLVVIPNSTTARARITNFSRPSELHGVSVTIEVTPEARPQRVLDALDRAIKGCRVALHKPEPSVVVKRMSANAVEYEMTCYVASMADKPAAANQLFDLAHRHLASAGIDLRPLAVPYNNIGRTDRRVRLLSMVNIFQALDEVELSQLAGRMSRHEYAAGQPVVASTDVTDYLLLVDTGVLSVTGLQNGENKEIVRLGPGDAFGESGVLAGIPMQVAIGTVTNAALYRLDKDDLTPVLRARPEVGSEMCRLLSQHKESSDALSQIHVIPDVKPMGLLQWLQAKMRALHEVGPKDQHREITS</sequence>
<dbReference type="Pfam" id="PF21082">
    <property type="entry name" value="MS_channel_3rd"/>
    <property type="match status" value="1"/>
</dbReference>
<evidence type="ECO:0000313" key="9">
    <source>
        <dbReference type="EMBL" id="RDK05324.1"/>
    </source>
</evidence>
<comment type="function">
    <text evidence="7">Mechanosensitive channel that participates in the regulation of osmotic pressure changes within the cell, opening in response to stretch forces in the membrane lipid bilayer, without the need for other proteins. Contributes to normal resistance to hypoosmotic shock. Forms an ion channel of 1.0 nanosiemens conductance with a slight preference for anions.</text>
</comment>